<dbReference type="Proteomes" id="UP000531594">
    <property type="component" value="Unassembled WGS sequence"/>
</dbReference>
<dbReference type="EMBL" id="JACHGK010000002">
    <property type="protein sequence ID" value="MBB6444537.1"/>
    <property type="molecule type" value="Genomic_DNA"/>
</dbReference>
<sequence length="127" mass="14923">MQKLVYYAADSTEFERYFFEDKLLDFPKYLAFLQTYLESQGEPSTFIQSFVHTESKDGEKEDVLTVETVFFDQNKFLRLWGVKDLESGTALKVTLELLHPDTKETEVEYTVIENDEQLFTPPFPNNK</sequence>
<reference evidence="1 2" key="1">
    <citation type="submission" date="2020-08" db="EMBL/GenBank/DDBJ databases">
        <title>Genomic Encyclopedia of Type Strains, Phase IV (KMG-IV): sequencing the most valuable type-strain genomes for metagenomic binning, comparative biology and taxonomic classification.</title>
        <authorList>
            <person name="Goeker M."/>
        </authorList>
    </citation>
    <scope>NUCLEOTIDE SEQUENCE [LARGE SCALE GENOMIC DNA]</scope>
    <source>
        <strain evidence="1 2">DSM 5391</strain>
    </source>
</reference>
<accession>A0A7X0LVF8</accession>
<evidence type="ECO:0000313" key="2">
    <source>
        <dbReference type="Proteomes" id="UP000531594"/>
    </source>
</evidence>
<dbReference type="RefSeq" id="WP_184523658.1">
    <property type="nucleotide sequence ID" value="NZ_JACHGK010000002.1"/>
</dbReference>
<name>A0A7X0LVF8_9BACI</name>
<organism evidence="1 2">
    <name type="scientific">Bacillus benzoevorans</name>
    <dbReference type="NCBI Taxonomy" id="1456"/>
    <lineage>
        <taxon>Bacteria</taxon>
        <taxon>Bacillati</taxon>
        <taxon>Bacillota</taxon>
        <taxon>Bacilli</taxon>
        <taxon>Bacillales</taxon>
        <taxon>Bacillaceae</taxon>
        <taxon>Bacillus</taxon>
    </lineage>
</organism>
<gene>
    <name evidence="1" type="ORF">HNR53_001145</name>
</gene>
<evidence type="ECO:0000313" key="1">
    <source>
        <dbReference type="EMBL" id="MBB6444537.1"/>
    </source>
</evidence>
<protein>
    <submittedName>
        <fullName evidence="1">Uncharacterized protein</fullName>
    </submittedName>
</protein>
<dbReference type="AlphaFoldDB" id="A0A7X0LVF8"/>
<proteinExistence type="predicted"/>
<comment type="caution">
    <text evidence="1">The sequence shown here is derived from an EMBL/GenBank/DDBJ whole genome shotgun (WGS) entry which is preliminary data.</text>
</comment>
<keyword evidence="2" id="KW-1185">Reference proteome</keyword>